<evidence type="ECO:0000313" key="2">
    <source>
        <dbReference type="Proteomes" id="UP001185779"/>
    </source>
</evidence>
<keyword evidence="2" id="KW-1185">Reference proteome</keyword>
<sequence length="103" mass="11341">MPPEIRADFQTIPADDHRAQMALLVGKITAACEDGLRDHAQQRALEHDLLPRLEHIRSLGNGAELANAIRDAHTCFHMIFGRSWRPRPGNTVAAAAKARGITL</sequence>
<comment type="caution">
    <text evidence="1">The sequence shown here is derived from an EMBL/GenBank/DDBJ whole genome shotgun (WGS) entry which is preliminary data.</text>
</comment>
<proteinExistence type="predicted"/>
<evidence type="ECO:0008006" key="3">
    <source>
        <dbReference type="Google" id="ProtNLM"/>
    </source>
</evidence>
<evidence type="ECO:0000313" key="1">
    <source>
        <dbReference type="EMBL" id="MDV6309920.1"/>
    </source>
</evidence>
<dbReference type="Proteomes" id="UP001185779">
    <property type="component" value="Unassembled WGS sequence"/>
</dbReference>
<protein>
    <recommendedName>
        <fullName evidence="3">DUF222 domain-containing protein</fullName>
    </recommendedName>
</protein>
<reference evidence="1 2" key="1">
    <citation type="submission" date="2023-10" db="EMBL/GenBank/DDBJ databases">
        <title>Development of a sustainable strategy for remediation of hydrocarbon-contaminated territories based on the waste exchange concept.</title>
        <authorList>
            <person name="Krivoruchko A."/>
        </authorList>
    </citation>
    <scope>NUCLEOTIDE SEQUENCE [LARGE SCALE GENOMIC DNA]</scope>
    <source>
        <strain evidence="1 2">IEGM 1266</strain>
    </source>
</reference>
<name>A0ABU4DJI4_9ACTN</name>
<gene>
    <name evidence="1" type="ORF">R3P94_21875</name>
</gene>
<dbReference type="EMBL" id="JAWLKI010000038">
    <property type="protein sequence ID" value="MDV6309920.1"/>
    <property type="molecule type" value="Genomic_DNA"/>
</dbReference>
<accession>A0ABU4DJI4</accession>
<organism evidence="1 2">
    <name type="scientific">Gordonia amicalis</name>
    <dbReference type="NCBI Taxonomy" id="89053"/>
    <lineage>
        <taxon>Bacteria</taxon>
        <taxon>Bacillati</taxon>
        <taxon>Actinomycetota</taxon>
        <taxon>Actinomycetes</taxon>
        <taxon>Mycobacteriales</taxon>
        <taxon>Gordoniaceae</taxon>
        <taxon>Gordonia</taxon>
    </lineage>
</organism>
<dbReference type="RefSeq" id="WP_317505631.1">
    <property type="nucleotide sequence ID" value="NZ_JAWLKI010000038.1"/>
</dbReference>